<dbReference type="SMART" id="SM00028">
    <property type="entry name" value="TPR"/>
    <property type="match status" value="3"/>
</dbReference>
<dbReference type="EMBL" id="CP002584">
    <property type="protein sequence ID" value="ADZ81458.1"/>
    <property type="molecule type" value="Genomic_DNA"/>
</dbReference>
<feature type="transmembrane region" description="Helical" evidence="7">
    <location>
        <begin position="333"/>
        <end position="353"/>
    </location>
</feature>
<dbReference type="SUPFAM" id="SSF55874">
    <property type="entry name" value="ATPase domain of HSP90 chaperone/DNA topoisomerase II/histidine kinase"/>
    <property type="match status" value="1"/>
</dbReference>
<dbReference type="PANTHER" id="PTHR24421:SF10">
    <property type="entry name" value="NITRATE_NITRITE SENSOR PROTEIN NARQ"/>
    <property type="match status" value="1"/>
</dbReference>
<protein>
    <recommendedName>
        <fullName evidence="2">histidine kinase</fullName>
        <ecNumber evidence="2">2.7.13.3</ecNumber>
    </recommendedName>
</protein>
<dbReference type="Gene3D" id="1.25.40.10">
    <property type="entry name" value="Tetratricopeptide repeat domain"/>
    <property type="match status" value="2"/>
</dbReference>
<dbReference type="PROSITE" id="PS50109">
    <property type="entry name" value="HIS_KIN"/>
    <property type="match status" value="1"/>
</dbReference>
<dbReference type="InterPro" id="IPR019734">
    <property type="entry name" value="TPR_rpt"/>
</dbReference>
<dbReference type="eggNOG" id="COG0457">
    <property type="taxonomic scope" value="Bacteria"/>
</dbReference>
<dbReference type="eggNOG" id="COG4585">
    <property type="taxonomic scope" value="Bacteria"/>
</dbReference>
<keyword evidence="3" id="KW-0808">Transferase</keyword>
<evidence type="ECO:0000256" key="2">
    <source>
        <dbReference type="ARBA" id="ARBA00012438"/>
    </source>
</evidence>
<dbReference type="AlphaFoldDB" id="F4C9S3"/>
<feature type="chain" id="PRO_5003306171" description="histidine kinase" evidence="8">
    <location>
        <begin position="20"/>
        <end position="557"/>
    </location>
</feature>
<proteinExistence type="predicted"/>
<dbReference type="STRING" id="743722.Sph21_4953"/>
<keyword evidence="7" id="KW-1133">Transmembrane helix</keyword>
<name>F4C9S3_SPHS2</name>
<dbReference type="OrthoDB" id="943406at2"/>
<evidence type="ECO:0000256" key="8">
    <source>
        <dbReference type="SAM" id="SignalP"/>
    </source>
</evidence>
<keyword evidence="5" id="KW-0902">Two-component regulatory system</keyword>
<dbReference type="GO" id="GO:0000160">
    <property type="term" value="P:phosphorelay signal transduction system"/>
    <property type="evidence" value="ECO:0007669"/>
    <property type="project" value="UniProtKB-KW"/>
</dbReference>
<dbReference type="SUPFAM" id="SSF48452">
    <property type="entry name" value="TPR-like"/>
    <property type="match status" value="2"/>
</dbReference>
<dbReference type="CDD" id="cd16917">
    <property type="entry name" value="HATPase_UhpB-NarQ-NarX-like"/>
    <property type="match status" value="1"/>
</dbReference>
<dbReference type="InterPro" id="IPR003594">
    <property type="entry name" value="HATPase_dom"/>
</dbReference>
<evidence type="ECO:0000256" key="6">
    <source>
        <dbReference type="SAM" id="Coils"/>
    </source>
</evidence>
<reference evidence="10" key="1">
    <citation type="submission" date="2011-03" db="EMBL/GenBank/DDBJ databases">
        <title>Complete sequence of Sphingobacterium sp. 21.</title>
        <authorList>
            <consortium name="US DOE Joint Genome Institute"/>
            <person name="Lucas S."/>
            <person name="Copeland A."/>
            <person name="Lapidus A."/>
            <person name="Cheng J.-F."/>
            <person name="Goodwin L."/>
            <person name="Pitluck S."/>
            <person name="Davenport K."/>
            <person name="Detter J.C."/>
            <person name="Han C."/>
            <person name="Tapia R."/>
            <person name="Land M."/>
            <person name="Hauser L."/>
            <person name="Kyrpides N."/>
            <person name="Ivanova N."/>
            <person name="Ovchinnikova G."/>
            <person name="Pagani I."/>
            <person name="Siebers A.K."/>
            <person name="Allgaier M."/>
            <person name="Thelen M.P."/>
            <person name="Hugenholtz P."/>
            <person name="Woyke T."/>
        </authorList>
    </citation>
    <scope>NUCLEOTIDE SEQUENCE</scope>
    <source>
        <strain evidence="10">21</strain>
    </source>
</reference>
<sequence length="557" mass="63491">MKHLSLAITLLLIIFACQKEVTVVTVQNDLEFDKAGSFFGQDNDSAFYYYNQVATQSKDSLLIGKAYSYMAVIQNDAGDYFGSIESALEALRFLDETNEKVKAFIVSNYNELGVNNLRLNNYNAALTYYDLAARYSENGEPRLVVLNNKAVVYQQKKDYSKAIKIYDEILNTKKLSKKEYARTLTNSSFAKWLQNPTYKASNELLTALNIREAENDLWGQNSSYAHLADYYSRKKPDSALFYARNMFAIAKKINSPGDKIEALQKLIKLSPADSAKHYFETYHQLSDSVQLAQSAAKNQFALIRYEVEKNKADNLRLEKENAEKQNRLVRQRAITGASIFLLLLVVGGGTLWYKRRKQRLELEAQNKVKETQLNLSKKVHDVVANDIYRVMTEVEYKDDLDREGLLDKLEVIYNQSRDISHNVELEPTIEIPYNEQVSTLLRSFATDHRRVSIAGNDAEQWTGISKRIKNEVKYVLQELMVNMKKHSQAEQVVVRFEKSHQQLKIFYKDNGLGIPKERSKGTGLANTVSRIENLGGEIIFASEPGKGLSITANIPLI</sequence>
<dbReference type="InterPro" id="IPR036890">
    <property type="entry name" value="HATPase_C_sf"/>
</dbReference>
<dbReference type="GO" id="GO:0004673">
    <property type="term" value="F:protein histidine kinase activity"/>
    <property type="evidence" value="ECO:0007669"/>
    <property type="project" value="UniProtKB-EC"/>
</dbReference>
<dbReference type="InterPro" id="IPR050482">
    <property type="entry name" value="Sensor_HK_TwoCompSys"/>
</dbReference>
<keyword evidence="8" id="KW-0732">Signal</keyword>
<feature type="signal peptide" evidence="8">
    <location>
        <begin position="1"/>
        <end position="19"/>
    </location>
</feature>
<organism evidence="10">
    <name type="scientific">Sphingobacterium sp. (strain 21)</name>
    <dbReference type="NCBI Taxonomy" id="743722"/>
    <lineage>
        <taxon>Bacteria</taxon>
        <taxon>Pseudomonadati</taxon>
        <taxon>Bacteroidota</taxon>
        <taxon>Sphingobacteriia</taxon>
        <taxon>Sphingobacteriales</taxon>
        <taxon>Sphingobacteriaceae</taxon>
        <taxon>Sphingobacterium</taxon>
    </lineage>
</organism>
<evidence type="ECO:0000256" key="4">
    <source>
        <dbReference type="ARBA" id="ARBA00022777"/>
    </source>
</evidence>
<comment type="catalytic activity">
    <reaction evidence="1">
        <text>ATP + protein L-histidine = ADP + protein N-phospho-L-histidine.</text>
        <dbReference type="EC" id="2.7.13.3"/>
    </reaction>
</comment>
<dbReference type="KEGG" id="shg:Sph21_4953"/>
<keyword evidence="7" id="KW-0472">Membrane</keyword>
<evidence type="ECO:0000313" key="10">
    <source>
        <dbReference type="EMBL" id="ADZ81458.1"/>
    </source>
</evidence>
<keyword evidence="6" id="KW-0175">Coiled coil</keyword>
<dbReference type="EC" id="2.7.13.3" evidence="2"/>
<dbReference type="Gene3D" id="3.30.565.10">
    <property type="entry name" value="Histidine kinase-like ATPase, C-terminal domain"/>
    <property type="match status" value="1"/>
</dbReference>
<feature type="coiled-coil region" evidence="6">
    <location>
        <begin position="305"/>
        <end position="334"/>
    </location>
</feature>
<accession>F4C9S3</accession>
<dbReference type="InterPro" id="IPR004358">
    <property type="entry name" value="Sig_transdc_His_kin-like_C"/>
</dbReference>
<dbReference type="Pfam" id="PF02518">
    <property type="entry name" value="HATPase_c"/>
    <property type="match status" value="1"/>
</dbReference>
<gene>
    <name evidence="10" type="ordered locus">Sph21_4953</name>
</gene>
<dbReference type="HOGENOM" id="CLU_000445_106_3_10"/>
<feature type="domain" description="Histidine kinase" evidence="9">
    <location>
        <begin position="471"/>
        <end position="557"/>
    </location>
</feature>
<dbReference type="PROSITE" id="PS51257">
    <property type="entry name" value="PROKAR_LIPOPROTEIN"/>
    <property type="match status" value="1"/>
</dbReference>
<dbReference type="InterPro" id="IPR005467">
    <property type="entry name" value="His_kinase_dom"/>
</dbReference>
<evidence type="ECO:0000259" key="9">
    <source>
        <dbReference type="PROSITE" id="PS50109"/>
    </source>
</evidence>
<evidence type="ECO:0000256" key="1">
    <source>
        <dbReference type="ARBA" id="ARBA00000085"/>
    </source>
</evidence>
<evidence type="ECO:0000256" key="3">
    <source>
        <dbReference type="ARBA" id="ARBA00022679"/>
    </source>
</evidence>
<evidence type="ECO:0000256" key="5">
    <source>
        <dbReference type="ARBA" id="ARBA00023012"/>
    </source>
</evidence>
<dbReference type="PRINTS" id="PR00344">
    <property type="entry name" value="BCTRLSENSOR"/>
</dbReference>
<dbReference type="InterPro" id="IPR011990">
    <property type="entry name" value="TPR-like_helical_dom_sf"/>
</dbReference>
<keyword evidence="4 10" id="KW-0418">Kinase</keyword>
<keyword evidence="7" id="KW-0812">Transmembrane</keyword>
<evidence type="ECO:0000256" key="7">
    <source>
        <dbReference type="SAM" id="Phobius"/>
    </source>
</evidence>
<dbReference type="PATRIC" id="fig|743722.3.peg.5250"/>
<dbReference type="PANTHER" id="PTHR24421">
    <property type="entry name" value="NITRATE/NITRITE SENSOR PROTEIN NARX-RELATED"/>
    <property type="match status" value="1"/>
</dbReference>